<dbReference type="InterPro" id="IPR005135">
    <property type="entry name" value="Endo/exonuclease/phosphatase"/>
</dbReference>
<dbReference type="PRINTS" id="PR00130">
    <property type="entry name" value="DNASEI"/>
</dbReference>
<dbReference type="Pfam" id="PF03372">
    <property type="entry name" value="Exo_endo_phos"/>
    <property type="match status" value="1"/>
</dbReference>
<dbReference type="GO" id="GO:0004530">
    <property type="term" value="F:deoxyribonuclease I activity"/>
    <property type="evidence" value="ECO:0007669"/>
    <property type="project" value="TreeGrafter"/>
</dbReference>
<dbReference type="SMART" id="SM00476">
    <property type="entry name" value="DNaseIc"/>
    <property type="match status" value="1"/>
</dbReference>
<comment type="similarity">
    <text evidence="1">Belongs to the DNase I family.</text>
</comment>
<evidence type="ECO:0000256" key="2">
    <source>
        <dbReference type="ARBA" id="ARBA00022722"/>
    </source>
</evidence>
<gene>
    <name evidence="5" type="ORF">GSOID_T00016739001</name>
</gene>
<evidence type="ECO:0000313" key="6">
    <source>
        <dbReference type="Proteomes" id="UP000001307"/>
    </source>
</evidence>
<protein>
    <recommendedName>
        <fullName evidence="4">Endonuclease/exonuclease/phosphatase domain-containing protein</fullName>
    </recommendedName>
</protein>
<dbReference type="PANTHER" id="PTHR11371:SF31">
    <property type="entry name" value="EXTRACELLULAR NUCLEASE"/>
    <property type="match status" value="1"/>
</dbReference>
<dbReference type="FunCoup" id="E4XNY4">
    <property type="interactions" value="1"/>
</dbReference>
<organism evidence="5">
    <name type="scientific">Oikopleura dioica</name>
    <name type="common">Tunicate</name>
    <dbReference type="NCBI Taxonomy" id="34765"/>
    <lineage>
        <taxon>Eukaryota</taxon>
        <taxon>Metazoa</taxon>
        <taxon>Chordata</taxon>
        <taxon>Tunicata</taxon>
        <taxon>Appendicularia</taxon>
        <taxon>Copelata</taxon>
        <taxon>Oikopleuridae</taxon>
        <taxon>Oikopleura</taxon>
    </lineage>
</organism>
<keyword evidence="3" id="KW-0378">Hydrolase</keyword>
<dbReference type="InterPro" id="IPR036691">
    <property type="entry name" value="Endo/exonu/phosph_ase_sf"/>
</dbReference>
<reference evidence="5" key="1">
    <citation type="journal article" date="2010" name="Science">
        <title>Plasticity of animal genome architecture unmasked by rapid evolution of a pelagic tunicate.</title>
        <authorList>
            <person name="Denoeud F."/>
            <person name="Henriet S."/>
            <person name="Mungpakdee S."/>
            <person name="Aury J.M."/>
            <person name="Da Silva C."/>
            <person name="Brinkmann H."/>
            <person name="Mikhaleva J."/>
            <person name="Olsen L.C."/>
            <person name="Jubin C."/>
            <person name="Canestro C."/>
            <person name="Bouquet J.M."/>
            <person name="Danks G."/>
            <person name="Poulain J."/>
            <person name="Campsteijn C."/>
            <person name="Adamski M."/>
            <person name="Cross I."/>
            <person name="Yadetie F."/>
            <person name="Muffato M."/>
            <person name="Louis A."/>
            <person name="Butcher S."/>
            <person name="Tsagkogeorga G."/>
            <person name="Konrad A."/>
            <person name="Singh S."/>
            <person name="Jensen M.F."/>
            <person name="Cong E.H."/>
            <person name="Eikeseth-Otteraa H."/>
            <person name="Noel B."/>
            <person name="Anthouard V."/>
            <person name="Porcel B.M."/>
            <person name="Kachouri-Lafond R."/>
            <person name="Nishino A."/>
            <person name="Ugolini M."/>
            <person name="Chourrout P."/>
            <person name="Nishida H."/>
            <person name="Aasland R."/>
            <person name="Huzurbazar S."/>
            <person name="Westhof E."/>
            <person name="Delsuc F."/>
            <person name="Lehrach H."/>
            <person name="Reinhardt R."/>
            <person name="Weissenbach J."/>
            <person name="Roy S.W."/>
            <person name="Artiguenave F."/>
            <person name="Postlethwait J.H."/>
            <person name="Manak J.R."/>
            <person name="Thompson E.M."/>
            <person name="Jaillon O."/>
            <person name="Du Pasquier L."/>
            <person name="Boudinot P."/>
            <person name="Liberles D.A."/>
            <person name="Volff J.N."/>
            <person name="Philippe H."/>
            <person name="Lenhard B."/>
            <person name="Roest Crollius H."/>
            <person name="Wincker P."/>
            <person name="Chourrout D."/>
        </authorList>
    </citation>
    <scope>NUCLEOTIDE SEQUENCE [LARGE SCALE GENOMIC DNA]</scope>
</reference>
<sequence length="377" mass="43808">MACKTQGTSQSKMHIQRTCEDPFVEADEKHALCFFKLKGFEQINENEVFPFAFRIESYGETNVEEFLENNYFSIKLFWSRYRENCRSPISKRRSKSLKKKSKRKSQAAQTLFGSFNIQVFGKEKMKKEPVKEILVKILTRYDVFTIQEIRDASGEAFPELIAALNEEKDRFDFHVGERQGTTISKEQFGFGWDREKLKLIDSFDFEDENNLFERPPGVVVLQRTGKDAKAYPTQRFIVVSCHIKPETGVKDMTTEEEINNLKLVFEMARDRHPEVKDCIIAGDMNADLHYVKDPEALQLYKDPKSKFLIDFDADTTAKDTDAAYDHIVLYGETIQANIGCAQVFDFEEAFKTKDILYEEQSLTFQISDHYPVEFSFS</sequence>
<dbReference type="GO" id="GO:0006308">
    <property type="term" value="P:DNA catabolic process"/>
    <property type="evidence" value="ECO:0007669"/>
    <property type="project" value="InterPro"/>
</dbReference>
<dbReference type="Gene3D" id="3.60.10.10">
    <property type="entry name" value="Endonuclease/exonuclease/phosphatase"/>
    <property type="match status" value="1"/>
</dbReference>
<dbReference type="GO" id="GO:0003677">
    <property type="term" value="F:DNA binding"/>
    <property type="evidence" value="ECO:0007669"/>
    <property type="project" value="TreeGrafter"/>
</dbReference>
<accession>E4XNY4</accession>
<name>E4XNY4_OIKDI</name>
<proteinExistence type="inferred from homology"/>
<dbReference type="PANTHER" id="PTHR11371">
    <property type="entry name" value="DEOXYRIBONUCLEASE"/>
    <property type="match status" value="1"/>
</dbReference>
<dbReference type="InParanoid" id="E4XNY4"/>
<feature type="domain" description="Endonuclease/exonuclease/phosphatase" evidence="4">
    <location>
        <begin position="113"/>
        <end position="299"/>
    </location>
</feature>
<dbReference type="Proteomes" id="UP000001307">
    <property type="component" value="Unassembled WGS sequence"/>
</dbReference>
<dbReference type="GO" id="GO:0005634">
    <property type="term" value="C:nucleus"/>
    <property type="evidence" value="ECO:0007669"/>
    <property type="project" value="TreeGrafter"/>
</dbReference>
<evidence type="ECO:0000313" key="5">
    <source>
        <dbReference type="EMBL" id="CBY11572.1"/>
    </source>
</evidence>
<evidence type="ECO:0000256" key="1">
    <source>
        <dbReference type="ARBA" id="ARBA00007359"/>
    </source>
</evidence>
<dbReference type="AlphaFoldDB" id="E4XNY4"/>
<keyword evidence="6" id="KW-1185">Reference proteome</keyword>
<dbReference type="OrthoDB" id="10061407at2759"/>
<dbReference type="SUPFAM" id="SSF56219">
    <property type="entry name" value="DNase I-like"/>
    <property type="match status" value="1"/>
</dbReference>
<dbReference type="EMBL" id="FN653087">
    <property type="protein sequence ID" value="CBY11572.1"/>
    <property type="molecule type" value="Genomic_DNA"/>
</dbReference>
<keyword evidence="2" id="KW-0540">Nuclease</keyword>
<dbReference type="InterPro" id="IPR016202">
    <property type="entry name" value="DNase_I"/>
</dbReference>
<evidence type="ECO:0000259" key="4">
    <source>
        <dbReference type="Pfam" id="PF03372"/>
    </source>
</evidence>
<evidence type="ECO:0000256" key="3">
    <source>
        <dbReference type="ARBA" id="ARBA00022801"/>
    </source>
</evidence>